<organism evidence="3 4">
    <name type="scientific">Ophiocordyceps australis</name>
    <dbReference type="NCBI Taxonomy" id="1399860"/>
    <lineage>
        <taxon>Eukaryota</taxon>
        <taxon>Fungi</taxon>
        <taxon>Dikarya</taxon>
        <taxon>Ascomycota</taxon>
        <taxon>Pezizomycotina</taxon>
        <taxon>Sordariomycetes</taxon>
        <taxon>Hypocreomycetidae</taxon>
        <taxon>Hypocreales</taxon>
        <taxon>Ophiocordycipitaceae</taxon>
        <taxon>Ophiocordyceps</taxon>
    </lineage>
</organism>
<accession>A0A2C5Y7R5</accession>
<dbReference type="InterPro" id="IPR012349">
    <property type="entry name" value="Split_barrel_FMN-bd"/>
</dbReference>
<dbReference type="OrthoDB" id="436496at2759"/>
<dbReference type="Gene3D" id="2.30.110.10">
    <property type="entry name" value="Electron Transport, Fmn-binding Protein, Chain A"/>
    <property type="match status" value="1"/>
</dbReference>
<evidence type="ECO:0000313" key="3">
    <source>
        <dbReference type="EMBL" id="PHH64747.1"/>
    </source>
</evidence>
<dbReference type="Gene3D" id="3.40.50.80">
    <property type="entry name" value="Nucleotide-binding domain of ferredoxin-NADP reductase (FNR) module"/>
    <property type="match status" value="1"/>
</dbReference>
<dbReference type="InterPro" id="IPR017927">
    <property type="entry name" value="FAD-bd_FR_type"/>
</dbReference>
<gene>
    <name evidence="3" type="ORF">CDD81_4009</name>
</gene>
<dbReference type="PANTHER" id="PTHR42815">
    <property type="entry name" value="FAD-BINDING, PUTATIVE (AFU_ORTHOLOGUE AFUA_6G07600)-RELATED"/>
    <property type="match status" value="1"/>
</dbReference>
<evidence type="ECO:0000313" key="4">
    <source>
        <dbReference type="Proteomes" id="UP000226192"/>
    </source>
</evidence>
<dbReference type="CDD" id="cd06197">
    <property type="entry name" value="FNR_like_2"/>
    <property type="match status" value="1"/>
</dbReference>
<dbReference type="InterPro" id="IPR039261">
    <property type="entry name" value="FNR_nucleotide-bd"/>
</dbReference>
<evidence type="ECO:0000259" key="2">
    <source>
        <dbReference type="PROSITE" id="PS51384"/>
    </source>
</evidence>
<keyword evidence="4" id="KW-1185">Reference proteome</keyword>
<dbReference type="EMBL" id="NJET01000026">
    <property type="protein sequence ID" value="PHH64747.1"/>
    <property type="molecule type" value="Genomic_DNA"/>
</dbReference>
<protein>
    <recommendedName>
        <fullName evidence="2">FAD-binding FR-type domain-containing protein</fullName>
    </recommendedName>
</protein>
<dbReference type="PANTHER" id="PTHR42815:SF2">
    <property type="entry name" value="FAD-BINDING, PUTATIVE (AFU_ORTHOLOGUE AFUA_6G07600)-RELATED"/>
    <property type="match status" value="1"/>
</dbReference>
<proteinExistence type="predicted"/>
<dbReference type="SUPFAM" id="SSF52343">
    <property type="entry name" value="Ferredoxin reductase-like, C-terminal NADP-linked domain"/>
    <property type="match status" value="1"/>
</dbReference>
<dbReference type="SUPFAM" id="SSF63380">
    <property type="entry name" value="Riboflavin synthase domain-like"/>
    <property type="match status" value="1"/>
</dbReference>
<reference evidence="3 4" key="1">
    <citation type="submission" date="2017-06" db="EMBL/GenBank/DDBJ databases">
        <title>Ant-infecting Ophiocordyceps genomes reveal a high diversity of potential behavioral manipulation genes and a possible major role for enterotoxins.</title>
        <authorList>
            <person name="De Bekker C."/>
            <person name="Evans H.C."/>
            <person name="Brachmann A."/>
            <person name="Hughes D.P."/>
        </authorList>
    </citation>
    <scope>NUCLEOTIDE SEQUENCE [LARGE SCALE GENOMIC DNA]</scope>
    <source>
        <strain evidence="3 4">Map64</strain>
    </source>
</reference>
<feature type="region of interest" description="Disordered" evidence="1">
    <location>
        <begin position="95"/>
        <end position="130"/>
    </location>
</feature>
<dbReference type="Proteomes" id="UP000226192">
    <property type="component" value="Unassembled WGS sequence"/>
</dbReference>
<name>A0A2C5Y7R5_9HYPO</name>
<dbReference type="PROSITE" id="PS51384">
    <property type="entry name" value="FAD_FR"/>
    <property type="match status" value="1"/>
</dbReference>
<feature type="domain" description="FAD-binding FR-type" evidence="2">
    <location>
        <begin position="377"/>
        <end position="502"/>
    </location>
</feature>
<dbReference type="AlphaFoldDB" id="A0A2C5Y7R5"/>
<dbReference type="InterPro" id="IPR017938">
    <property type="entry name" value="Riboflavin_synthase-like_b-brl"/>
</dbReference>
<comment type="caution">
    <text evidence="3">The sequence shown here is derived from an EMBL/GenBank/DDBJ whole genome shotgun (WGS) entry which is preliminary data.</text>
</comment>
<dbReference type="STRING" id="1399860.A0A2C5Y7R5"/>
<feature type="compositionally biased region" description="Acidic residues" evidence="1">
    <location>
        <begin position="97"/>
        <end position="121"/>
    </location>
</feature>
<evidence type="ECO:0000256" key="1">
    <source>
        <dbReference type="SAM" id="MobiDB-lite"/>
    </source>
</evidence>
<dbReference type="GO" id="GO:0016491">
    <property type="term" value="F:oxidoreductase activity"/>
    <property type="evidence" value="ECO:0007669"/>
    <property type="project" value="InterPro"/>
</dbReference>
<sequence>MPSKLLTFHPGETAIRQILKAPATENPTNIGLPAAHAARIAASPLVAVGTLDGRGRPWTTIWGGRRGFAGPLGEDVIGFGGEVDEKHDPVFAALRGEEDEVEEDVKEEDEEEENEKEDNEYQELKSKHEADGQPLLVEGKMMSALAIDLETRDRIKLAGRLVPGSAPTNAGSGALRAAMEVTECLGNCPKYLNTKHVLEHSPAAARLVSSGDGRGLALSTEALALLAKADMFFLSSTDGKTMDTNHRGGPAGFVRVVSNDAGTGGVVLAYPEYSGNRLYQSLGNLRINHRIGIVVPDYHSSDVLYLTGTASILVGAKASALLAQTALAVRIHVTAARFVRAGLPFYGDPGEPSPYTPPIRLLRAERGDEAGAENDSSAGAVARLIHREVITPTIANFTFRLSSSTQLPTWHAGQHVTLNFAPELDKGYAHMRDDDPQSLNDDFIRTFTVTNEADTGAERLMRLTLRRHGPATGLLWDYDLDRPTPLNLPVLGFGGKAEFRLPITPFTSPGEPHMRSVFIAGGVGVTPLLAQARAVLEASRDATDLTVLWSLRSEDADLAVHVFGAIPALAPVTSLFITSGLDDAHAATLKEAGAVVATRRLEAADVWRVGAGEQGGKCKFFLCAGPGLLNRLREWLEGEEVVWEDFGY</sequence>